<sequence>VRVALLRRLIVPIWSSMLHVAHPEPLVEAFGVCEAPGVQLVVEGPVSAGLVPGGRGGGALGSPSTEFGSGFDVDSY</sequence>
<reference evidence="3" key="1">
    <citation type="submission" date="2023-10" db="EMBL/GenBank/DDBJ databases">
        <authorList>
            <person name="Chen Y."/>
            <person name="Shah S."/>
            <person name="Dougan E. K."/>
            <person name="Thang M."/>
            <person name="Chan C."/>
        </authorList>
    </citation>
    <scope>NUCLEOTIDE SEQUENCE [LARGE SCALE GENOMIC DNA]</scope>
</reference>
<feature type="region of interest" description="Disordered" evidence="1">
    <location>
        <begin position="55"/>
        <end position="76"/>
    </location>
</feature>
<comment type="caution">
    <text evidence="3">The sequence shown here is derived from an EMBL/GenBank/DDBJ whole genome shotgun (WGS) entry which is preliminary data.</text>
</comment>
<evidence type="ECO:0000256" key="1">
    <source>
        <dbReference type="SAM" id="MobiDB-lite"/>
    </source>
</evidence>
<dbReference type="EMBL" id="CAUYUJ010011430">
    <property type="protein sequence ID" value="CAK0831739.1"/>
    <property type="molecule type" value="Genomic_DNA"/>
</dbReference>
<evidence type="ECO:0000256" key="2">
    <source>
        <dbReference type="SAM" id="SignalP"/>
    </source>
</evidence>
<feature type="non-terminal residue" evidence="3">
    <location>
        <position position="76"/>
    </location>
</feature>
<proteinExistence type="predicted"/>
<gene>
    <name evidence="3" type="ORF">PCOR1329_LOCUS30004</name>
</gene>
<evidence type="ECO:0000313" key="3">
    <source>
        <dbReference type="EMBL" id="CAK0831739.1"/>
    </source>
</evidence>
<feature type="chain" id="PRO_5046811736" evidence="2">
    <location>
        <begin position="24"/>
        <end position="76"/>
    </location>
</feature>
<feature type="non-terminal residue" evidence="3">
    <location>
        <position position="1"/>
    </location>
</feature>
<evidence type="ECO:0000313" key="4">
    <source>
        <dbReference type="Proteomes" id="UP001189429"/>
    </source>
</evidence>
<accession>A0ABN9SJ71</accession>
<feature type="signal peptide" evidence="2">
    <location>
        <begin position="1"/>
        <end position="23"/>
    </location>
</feature>
<name>A0ABN9SJ71_9DINO</name>
<protein>
    <submittedName>
        <fullName evidence="3">Uncharacterized protein</fullName>
    </submittedName>
</protein>
<organism evidence="3 4">
    <name type="scientific">Prorocentrum cordatum</name>
    <dbReference type="NCBI Taxonomy" id="2364126"/>
    <lineage>
        <taxon>Eukaryota</taxon>
        <taxon>Sar</taxon>
        <taxon>Alveolata</taxon>
        <taxon>Dinophyceae</taxon>
        <taxon>Prorocentrales</taxon>
        <taxon>Prorocentraceae</taxon>
        <taxon>Prorocentrum</taxon>
    </lineage>
</organism>
<keyword evidence="2" id="KW-0732">Signal</keyword>
<dbReference type="Proteomes" id="UP001189429">
    <property type="component" value="Unassembled WGS sequence"/>
</dbReference>
<keyword evidence="4" id="KW-1185">Reference proteome</keyword>